<keyword evidence="7" id="KW-0812">Transmembrane</keyword>
<dbReference type="Gene3D" id="3.40.30.10">
    <property type="entry name" value="Glutaredoxin"/>
    <property type="match status" value="1"/>
</dbReference>
<dbReference type="AlphaFoldDB" id="A0A8T3YKT7"/>
<comment type="caution">
    <text evidence="9">The sequence shown here is derived from an EMBL/GenBank/DDBJ whole genome shotgun (WGS) entry which is preliminary data.</text>
</comment>
<dbReference type="EMBL" id="JACQPB010000034">
    <property type="protein sequence ID" value="MBI4210422.1"/>
    <property type="molecule type" value="Genomic_DNA"/>
</dbReference>
<dbReference type="PANTHER" id="PTHR13887">
    <property type="entry name" value="GLUTATHIONE S-TRANSFERASE KAPPA"/>
    <property type="match status" value="1"/>
</dbReference>
<keyword evidence="3" id="KW-0732">Signal</keyword>
<evidence type="ECO:0000256" key="1">
    <source>
        <dbReference type="ARBA" id="ARBA00005791"/>
    </source>
</evidence>
<evidence type="ECO:0000313" key="9">
    <source>
        <dbReference type="EMBL" id="MBI4210422.1"/>
    </source>
</evidence>
<dbReference type="PANTHER" id="PTHR13887:SF14">
    <property type="entry name" value="DISULFIDE BOND FORMATION PROTEIN D"/>
    <property type="match status" value="1"/>
</dbReference>
<reference evidence="9" key="1">
    <citation type="submission" date="2020-07" db="EMBL/GenBank/DDBJ databases">
        <title>Huge and variable diversity of episymbiotic CPR bacteria and DPANN archaea in groundwater ecosystems.</title>
        <authorList>
            <person name="He C.Y."/>
            <person name="Keren R."/>
            <person name="Whittaker M."/>
            <person name="Farag I.F."/>
            <person name="Doudna J."/>
            <person name="Cate J.H.D."/>
            <person name="Banfield J.F."/>
        </authorList>
    </citation>
    <scope>NUCLEOTIDE SEQUENCE</scope>
    <source>
        <strain evidence="9">NC_groundwater_1296_Ag_S-0.2um_52_80</strain>
    </source>
</reference>
<feature type="transmembrane region" description="Helical" evidence="7">
    <location>
        <begin position="20"/>
        <end position="40"/>
    </location>
</feature>
<evidence type="ECO:0000256" key="6">
    <source>
        <dbReference type="ARBA" id="ARBA00023284"/>
    </source>
</evidence>
<comment type="similarity">
    <text evidence="1">Belongs to the thioredoxin family. DsbA subfamily.</text>
</comment>
<dbReference type="InterPro" id="IPR036249">
    <property type="entry name" value="Thioredoxin-like_sf"/>
</dbReference>
<dbReference type="InterPro" id="IPR012336">
    <property type="entry name" value="Thioredoxin-like_fold"/>
</dbReference>
<name>A0A8T3YKT7_9ARCH</name>
<sequence length="220" mass="24098">MSRLKEMKAAGNDGESSGLLYTVIGVALVIAVLAAFYLFLFSPQPKFGLDALEKGGHSEGNPDSKVRIVEFSDFECPACGDAYDQLKTFLPQYLDRVKFTYMHFPISNLHPFAKKAAESSECAAEQGDHFWAMHDKLFDNRRNLAVSDLKGYAKDLGLDTNAFNSCLESGRYATAVASSFSLGRGFGVSGTPTFFINGEKANFDSYAQLRQIIDQKLASG</sequence>
<evidence type="ECO:0000256" key="5">
    <source>
        <dbReference type="ARBA" id="ARBA00023157"/>
    </source>
</evidence>
<evidence type="ECO:0000256" key="4">
    <source>
        <dbReference type="ARBA" id="ARBA00023002"/>
    </source>
</evidence>
<accession>A0A8T3YKT7</accession>
<evidence type="ECO:0000256" key="7">
    <source>
        <dbReference type="SAM" id="Phobius"/>
    </source>
</evidence>
<keyword evidence="6" id="KW-0676">Redox-active center</keyword>
<keyword evidence="5" id="KW-1015">Disulfide bond</keyword>
<dbReference type="PROSITE" id="PS51352">
    <property type="entry name" value="THIOREDOXIN_2"/>
    <property type="match status" value="1"/>
</dbReference>
<keyword evidence="7" id="KW-0472">Membrane</keyword>
<dbReference type="Pfam" id="PF13462">
    <property type="entry name" value="Thioredoxin_4"/>
    <property type="match status" value="1"/>
</dbReference>
<dbReference type="GO" id="GO:0016491">
    <property type="term" value="F:oxidoreductase activity"/>
    <property type="evidence" value="ECO:0007669"/>
    <property type="project" value="UniProtKB-KW"/>
</dbReference>
<protein>
    <submittedName>
        <fullName evidence="9">DsbA family protein</fullName>
    </submittedName>
</protein>
<evidence type="ECO:0000256" key="3">
    <source>
        <dbReference type="ARBA" id="ARBA00022729"/>
    </source>
</evidence>
<proteinExistence type="inferred from homology"/>
<evidence type="ECO:0000313" key="10">
    <source>
        <dbReference type="Proteomes" id="UP000732298"/>
    </source>
</evidence>
<keyword evidence="4" id="KW-0560">Oxidoreductase</keyword>
<evidence type="ECO:0000259" key="8">
    <source>
        <dbReference type="PROSITE" id="PS51352"/>
    </source>
</evidence>
<dbReference type="SUPFAM" id="SSF52833">
    <property type="entry name" value="Thioredoxin-like"/>
    <property type="match status" value="1"/>
</dbReference>
<gene>
    <name evidence="9" type="ORF">HY544_02870</name>
</gene>
<evidence type="ECO:0000256" key="2">
    <source>
        <dbReference type="ARBA" id="ARBA00007787"/>
    </source>
</evidence>
<dbReference type="InterPro" id="IPR013766">
    <property type="entry name" value="Thioredoxin_domain"/>
</dbReference>
<keyword evidence="7" id="KW-1133">Transmembrane helix</keyword>
<dbReference type="Proteomes" id="UP000732298">
    <property type="component" value="Unassembled WGS sequence"/>
</dbReference>
<feature type="domain" description="Thioredoxin" evidence="8">
    <location>
        <begin position="38"/>
        <end position="218"/>
    </location>
</feature>
<organism evidence="9 10">
    <name type="scientific">Candidatus Iainarchaeum sp</name>
    <dbReference type="NCBI Taxonomy" id="3101447"/>
    <lineage>
        <taxon>Archaea</taxon>
        <taxon>Candidatus Iainarchaeota</taxon>
        <taxon>Candidatus Iainarchaeia</taxon>
        <taxon>Candidatus Iainarchaeales</taxon>
        <taxon>Candidatus Iainarchaeaceae</taxon>
        <taxon>Candidatus Iainarchaeum</taxon>
    </lineage>
</organism>
<comment type="similarity">
    <text evidence="2">Belongs to the glutaredoxin family.</text>
</comment>